<feature type="transmembrane region" description="Helical" evidence="7">
    <location>
        <begin position="182"/>
        <end position="202"/>
    </location>
</feature>
<feature type="domain" description="EamA" evidence="8">
    <location>
        <begin position="153"/>
        <end position="293"/>
    </location>
</feature>
<sequence>MADNSRNRASGLAFAIVSALAFGGSGPVARPLLDAGLDPLHVTWLRVAGAALLLLPVALRHRRVLRTRPALLLAYGMFPMAGVQACYFAAITRIPVSVALLIEFLGPVLVLLWTRLVRRVPVSRAAALGVVLAVVGLSFLVEAWAGIRLDAVGLVLALGAAVGQATYFLLSDAARDDADPLAVISYGALVAAVLMGLLARPWTLPWRTLAATVEFGGADVPALALLVWLALVATAVAYVTGVAAVRRLSPVVAGPVAYLEVVTSIVLAWLLLGEELSPAQLAGAVAVVAGAFLAQTAVPASPAPARRSRPSEPEPPRPSAAVTGQGQQSPDR</sequence>
<evidence type="ECO:0000313" key="9">
    <source>
        <dbReference type="EMBL" id="KUP98622.1"/>
    </source>
</evidence>
<feature type="transmembrane region" description="Helical" evidence="7">
    <location>
        <begin position="252"/>
        <end position="272"/>
    </location>
</feature>
<feature type="transmembrane region" description="Helical" evidence="7">
    <location>
        <begin position="96"/>
        <end position="113"/>
    </location>
</feature>
<dbReference type="STRING" id="665004.AC529_00420"/>
<keyword evidence="3 7" id="KW-0812">Transmembrane</keyword>
<dbReference type="PANTHER" id="PTHR32322">
    <property type="entry name" value="INNER MEMBRANE TRANSPORTER"/>
    <property type="match status" value="1"/>
</dbReference>
<dbReference type="AlphaFoldDB" id="A0A147KMS9"/>
<dbReference type="PATRIC" id="fig|665004.4.peg.1923"/>
<comment type="similarity">
    <text evidence="2">Belongs to the EamA transporter family.</text>
</comment>
<keyword evidence="10" id="KW-1185">Reference proteome</keyword>
<comment type="subcellular location">
    <subcellularLocation>
        <location evidence="1">Membrane</location>
        <topology evidence="1">Multi-pass membrane protein</topology>
    </subcellularLocation>
</comment>
<evidence type="ECO:0000256" key="6">
    <source>
        <dbReference type="SAM" id="MobiDB-lite"/>
    </source>
</evidence>
<feature type="domain" description="EamA" evidence="8">
    <location>
        <begin position="10"/>
        <end position="140"/>
    </location>
</feature>
<protein>
    <submittedName>
        <fullName evidence="9">Membrane protein</fullName>
    </submittedName>
</protein>
<feature type="compositionally biased region" description="Polar residues" evidence="6">
    <location>
        <begin position="322"/>
        <end position="332"/>
    </location>
</feature>
<evidence type="ECO:0000256" key="4">
    <source>
        <dbReference type="ARBA" id="ARBA00022989"/>
    </source>
</evidence>
<reference evidence="10" key="1">
    <citation type="journal article" date="2017" name="Acta Aliment.">
        <title>Plant polysaccharide degrading enzyme system of Thermpbifida cellulosilytica TB100 revealed by de novo genome project data.</title>
        <authorList>
            <person name="Toth A."/>
            <person name="Baka E."/>
            <person name="Luzics S."/>
            <person name="Bata-Vidacs I."/>
            <person name="Nagy I."/>
            <person name="Balint B."/>
            <person name="Herceg R."/>
            <person name="Olasz F."/>
            <person name="Wilk T."/>
            <person name="Nagy T."/>
            <person name="Kriszt B."/>
            <person name="Nagy I."/>
            <person name="Kukolya J."/>
        </authorList>
    </citation>
    <scope>NUCLEOTIDE SEQUENCE [LARGE SCALE GENOMIC DNA]</scope>
    <source>
        <strain evidence="10">TB100</strain>
    </source>
</reference>
<dbReference type="RefSeq" id="WP_068755440.1">
    <property type="nucleotide sequence ID" value="NZ_KQ950181.1"/>
</dbReference>
<feature type="transmembrane region" description="Helical" evidence="7">
    <location>
        <begin position="71"/>
        <end position="90"/>
    </location>
</feature>
<dbReference type="InterPro" id="IPR000620">
    <property type="entry name" value="EamA_dom"/>
</dbReference>
<dbReference type="PANTHER" id="PTHR32322:SF9">
    <property type="entry name" value="AMINO-ACID METABOLITE EFFLUX PUMP-RELATED"/>
    <property type="match status" value="1"/>
</dbReference>
<evidence type="ECO:0000256" key="3">
    <source>
        <dbReference type="ARBA" id="ARBA00022692"/>
    </source>
</evidence>
<dbReference type="Pfam" id="PF00892">
    <property type="entry name" value="EamA"/>
    <property type="match status" value="2"/>
</dbReference>
<evidence type="ECO:0000256" key="7">
    <source>
        <dbReference type="SAM" id="Phobius"/>
    </source>
</evidence>
<feature type="transmembrane region" description="Helical" evidence="7">
    <location>
        <begin position="125"/>
        <end position="145"/>
    </location>
</feature>
<feature type="transmembrane region" description="Helical" evidence="7">
    <location>
        <begin position="278"/>
        <end position="298"/>
    </location>
</feature>
<dbReference type="InterPro" id="IPR050638">
    <property type="entry name" value="AA-Vitamin_Transporters"/>
</dbReference>
<name>A0A147KMS9_THECS</name>
<evidence type="ECO:0000313" key="10">
    <source>
        <dbReference type="Proteomes" id="UP000074382"/>
    </source>
</evidence>
<feature type="transmembrane region" description="Helical" evidence="7">
    <location>
        <begin position="41"/>
        <end position="59"/>
    </location>
</feature>
<dbReference type="Gene3D" id="1.10.3730.20">
    <property type="match status" value="1"/>
</dbReference>
<dbReference type="EMBL" id="LGEM01000003">
    <property type="protein sequence ID" value="KUP98622.1"/>
    <property type="molecule type" value="Genomic_DNA"/>
</dbReference>
<evidence type="ECO:0000259" key="8">
    <source>
        <dbReference type="Pfam" id="PF00892"/>
    </source>
</evidence>
<feature type="transmembrane region" description="Helical" evidence="7">
    <location>
        <begin position="222"/>
        <end position="245"/>
    </location>
</feature>
<dbReference type="InterPro" id="IPR037185">
    <property type="entry name" value="EmrE-like"/>
</dbReference>
<feature type="transmembrane region" description="Helical" evidence="7">
    <location>
        <begin position="151"/>
        <end position="170"/>
    </location>
</feature>
<organism evidence="9 10">
    <name type="scientific">Thermobifida cellulosilytica TB100</name>
    <dbReference type="NCBI Taxonomy" id="665004"/>
    <lineage>
        <taxon>Bacteria</taxon>
        <taxon>Bacillati</taxon>
        <taxon>Actinomycetota</taxon>
        <taxon>Actinomycetes</taxon>
        <taxon>Streptosporangiales</taxon>
        <taxon>Nocardiopsidaceae</taxon>
        <taxon>Thermobifida</taxon>
    </lineage>
</organism>
<keyword evidence="5 7" id="KW-0472">Membrane</keyword>
<dbReference type="Proteomes" id="UP000074382">
    <property type="component" value="Unassembled WGS sequence"/>
</dbReference>
<evidence type="ECO:0000256" key="1">
    <source>
        <dbReference type="ARBA" id="ARBA00004141"/>
    </source>
</evidence>
<accession>A0A147KMS9</accession>
<proteinExistence type="inferred from homology"/>
<dbReference type="SUPFAM" id="SSF103481">
    <property type="entry name" value="Multidrug resistance efflux transporter EmrE"/>
    <property type="match status" value="2"/>
</dbReference>
<feature type="region of interest" description="Disordered" evidence="6">
    <location>
        <begin position="298"/>
        <end position="332"/>
    </location>
</feature>
<keyword evidence="4 7" id="KW-1133">Transmembrane helix</keyword>
<evidence type="ECO:0000256" key="5">
    <source>
        <dbReference type="ARBA" id="ARBA00023136"/>
    </source>
</evidence>
<gene>
    <name evidence="9" type="ORF">AC529_00420</name>
</gene>
<evidence type="ECO:0000256" key="2">
    <source>
        <dbReference type="ARBA" id="ARBA00007362"/>
    </source>
</evidence>
<comment type="caution">
    <text evidence="9">The sequence shown here is derived from an EMBL/GenBank/DDBJ whole genome shotgun (WGS) entry which is preliminary data.</text>
</comment>
<dbReference type="OrthoDB" id="154915at2"/>
<dbReference type="GO" id="GO:0016020">
    <property type="term" value="C:membrane"/>
    <property type="evidence" value="ECO:0007669"/>
    <property type="project" value="UniProtKB-SubCell"/>
</dbReference>